<reference evidence="2" key="1">
    <citation type="journal article" date="2022" name="Mol. Ecol. Resour.">
        <title>The genomes of chicory, endive, great burdock and yacon provide insights into Asteraceae palaeo-polyploidization history and plant inulin production.</title>
        <authorList>
            <person name="Fan W."/>
            <person name="Wang S."/>
            <person name="Wang H."/>
            <person name="Wang A."/>
            <person name="Jiang F."/>
            <person name="Liu H."/>
            <person name="Zhao H."/>
            <person name="Xu D."/>
            <person name="Zhang Y."/>
        </authorList>
    </citation>
    <scope>NUCLEOTIDE SEQUENCE [LARGE SCALE GENOMIC DNA]</scope>
    <source>
        <strain evidence="2">cv. Niubang</strain>
    </source>
</reference>
<evidence type="ECO:0000313" key="2">
    <source>
        <dbReference type="Proteomes" id="UP001055879"/>
    </source>
</evidence>
<dbReference type="Proteomes" id="UP001055879">
    <property type="component" value="Linkage Group LG14"/>
</dbReference>
<gene>
    <name evidence="1" type="ORF">L6452_36816</name>
</gene>
<comment type="caution">
    <text evidence="1">The sequence shown here is derived from an EMBL/GenBank/DDBJ whole genome shotgun (WGS) entry which is preliminary data.</text>
</comment>
<reference evidence="1 2" key="2">
    <citation type="journal article" date="2022" name="Mol. Ecol. Resour.">
        <title>The genomes of chicory, endive, great burdock and yacon provide insights into Asteraceae paleo-polyploidization history and plant inulin production.</title>
        <authorList>
            <person name="Fan W."/>
            <person name="Wang S."/>
            <person name="Wang H."/>
            <person name="Wang A."/>
            <person name="Jiang F."/>
            <person name="Liu H."/>
            <person name="Zhao H."/>
            <person name="Xu D."/>
            <person name="Zhang Y."/>
        </authorList>
    </citation>
    <scope>NUCLEOTIDE SEQUENCE [LARGE SCALE GENOMIC DNA]</scope>
    <source>
        <strain evidence="2">cv. Niubang</strain>
    </source>
</reference>
<organism evidence="1 2">
    <name type="scientific">Arctium lappa</name>
    <name type="common">Greater burdock</name>
    <name type="synonym">Lappa major</name>
    <dbReference type="NCBI Taxonomy" id="4217"/>
    <lineage>
        <taxon>Eukaryota</taxon>
        <taxon>Viridiplantae</taxon>
        <taxon>Streptophyta</taxon>
        <taxon>Embryophyta</taxon>
        <taxon>Tracheophyta</taxon>
        <taxon>Spermatophyta</taxon>
        <taxon>Magnoliopsida</taxon>
        <taxon>eudicotyledons</taxon>
        <taxon>Gunneridae</taxon>
        <taxon>Pentapetalae</taxon>
        <taxon>asterids</taxon>
        <taxon>campanulids</taxon>
        <taxon>Asterales</taxon>
        <taxon>Asteraceae</taxon>
        <taxon>Carduoideae</taxon>
        <taxon>Cardueae</taxon>
        <taxon>Arctiinae</taxon>
        <taxon>Arctium</taxon>
    </lineage>
</organism>
<evidence type="ECO:0000313" key="1">
    <source>
        <dbReference type="EMBL" id="KAI3677550.1"/>
    </source>
</evidence>
<keyword evidence="2" id="KW-1185">Reference proteome</keyword>
<dbReference type="EMBL" id="CM042060">
    <property type="protein sequence ID" value="KAI3677550.1"/>
    <property type="molecule type" value="Genomic_DNA"/>
</dbReference>
<proteinExistence type="predicted"/>
<accession>A0ACB8Y298</accession>
<name>A0ACB8Y298_ARCLA</name>
<sequence>MSSRESLNPCTYAFVGDVDAFKFNGRTDLNDTSLREKIEDNVPIVLEWAIGDLNCTEAEETNDFGASRLVPLGHDQVTTLVQGTLGYLDLEYFHTGQLIDKSDVYNFGVVLAELLTVVNETTDEQLKATCYLACRCLNIASERRPSMKEVTMELETLRKLRKHPWDCRDMKYNEMSSLMIEGEEVDLYTVPFIDNSDTFGEYSSSSIKRKYIML</sequence>
<protein>
    <submittedName>
        <fullName evidence="1">Uncharacterized protein</fullName>
    </submittedName>
</protein>